<name>A0A100IDL5_ASPNG</name>
<protein>
    <submittedName>
        <fullName evidence="1">Haloacid dehalogenase-like hydrolase</fullName>
    </submittedName>
</protein>
<keyword evidence="1" id="KW-0378">Hydrolase</keyword>
<dbReference type="AlphaFoldDB" id="A0A100IDL5"/>
<dbReference type="OrthoDB" id="444127at2759"/>
<dbReference type="InterPro" id="IPR044924">
    <property type="entry name" value="HAD-SF_hydro_IA_REG-2-like_cap"/>
</dbReference>
<organism evidence="1 2">
    <name type="scientific">Aspergillus niger</name>
    <dbReference type="NCBI Taxonomy" id="5061"/>
    <lineage>
        <taxon>Eukaryota</taxon>
        <taxon>Fungi</taxon>
        <taxon>Dikarya</taxon>
        <taxon>Ascomycota</taxon>
        <taxon>Pezizomycotina</taxon>
        <taxon>Eurotiomycetes</taxon>
        <taxon>Eurotiomycetidae</taxon>
        <taxon>Eurotiales</taxon>
        <taxon>Aspergillaceae</taxon>
        <taxon>Aspergillus</taxon>
        <taxon>Aspergillus subgen. Circumdati</taxon>
    </lineage>
</organism>
<dbReference type="OMA" id="WWRQLIA"/>
<dbReference type="Gene3D" id="3.40.50.1000">
    <property type="entry name" value="HAD superfamily/HAD-like"/>
    <property type="match status" value="1"/>
</dbReference>
<dbReference type="GO" id="GO:0016787">
    <property type="term" value="F:hydrolase activity"/>
    <property type="evidence" value="ECO:0007669"/>
    <property type="project" value="UniProtKB-KW"/>
</dbReference>
<evidence type="ECO:0000313" key="1">
    <source>
        <dbReference type="EMBL" id="GAQ39313.1"/>
    </source>
</evidence>
<dbReference type="PANTHER" id="PTHR46191:SF2">
    <property type="entry name" value="HALOACID DEHALOGENASE-LIKE HYDROLASE DOMAIN-CONTAINING PROTEIN 3"/>
    <property type="match status" value="1"/>
</dbReference>
<evidence type="ECO:0000313" key="2">
    <source>
        <dbReference type="Proteomes" id="UP000068243"/>
    </source>
</evidence>
<dbReference type="GO" id="GO:0005634">
    <property type="term" value="C:nucleus"/>
    <property type="evidence" value="ECO:0007669"/>
    <property type="project" value="TreeGrafter"/>
</dbReference>
<dbReference type="InterPro" id="IPR036412">
    <property type="entry name" value="HAD-like_sf"/>
</dbReference>
<comment type="caution">
    <text evidence="1">The sequence shown here is derived from an EMBL/GenBank/DDBJ whole genome shotgun (WGS) entry which is preliminary data.</text>
</comment>
<dbReference type="Gene3D" id="1.10.150.720">
    <property type="entry name" value="Haloacid dehalogenase-like hydrolase"/>
    <property type="match status" value="1"/>
</dbReference>
<dbReference type="InterPro" id="IPR023214">
    <property type="entry name" value="HAD_sf"/>
</dbReference>
<dbReference type="PANTHER" id="PTHR46191">
    <property type="match status" value="1"/>
</dbReference>
<dbReference type="Proteomes" id="UP000068243">
    <property type="component" value="Unassembled WGS sequence"/>
</dbReference>
<reference evidence="2" key="1">
    <citation type="journal article" date="2016" name="Genome Announc.">
        <title>Draft genome sequence of Aspergillus niger strain An76.</title>
        <authorList>
            <person name="Gong W."/>
            <person name="Cheng Z."/>
            <person name="Zhang H."/>
            <person name="Liu L."/>
            <person name="Gao P."/>
            <person name="Wang L."/>
        </authorList>
    </citation>
    <scope>NUCLEOTIDE SEQUENCE [LARGE SCALE GENOMIC DNA]</scope>
    <source>
        <strain evidence="2">An76</strain>
    </source>
</reference>
<dbReference type="VEuPathDB" id="FungiDB:An07g05760"/>
<dbReference type="VEuPathDB" id="FungiDB:ATCC64974_47250"/>
<dbReference type="SUPFAM" id="SSF56784">
    <property type="entry name" value="HAD-like"/>
    <property type="match status" value="1"/>
</dbReference>
<dbReference type="VEuPathDB" id="FungiDB:ASPNIDRAFT2_1184164"/>
<dbReference type="InterPro" id="IPR051828">
    <property type="entry name" value="HAD-like_hydrolase_domain"/>
</dbReference>
<dbReference type="PaxDb" id="5061-CADANGAP00005733"/>
<dbReference type="EMBL" id="BCMY01000004">
    <property type="protein sequence ID" value="GAQ39313.1"/>
    <property type="molecule type" value="Genomic_DNA"/>
</dbReference>
<dbReference type="VEuPathDB" id="FungiDB:M747DRAFT_135764"/>
<gene>
    <name evidence="1" type="ORF">ABL_03068</name>
</gene>
<accession>A0A100IDL5</accession>
<sequence length="298" mass="33345">MRPRTLLLTIDAFNTIFHPRRPIPEQYISAFNSFKLQQSPELTPSILQPAFKSAYKAQSRRRPNYGRADAIRGQYGGPRQWWEELIRTTFQQVLADKSTKLPDELIQGLLDRFASSQGYALYNDAGELFHRLRQIKTTGQKLGVFERIVVGVLSNSDDRVSAVLQSLGLSVGKGRADQEIESLKLPGFEDPSSISTEEYGERVDDIDLVITSYQAGEEKPSPVIFDVAERQAKRLVGAGEEDGDWVRVHVGDDYDKDYRAAVDAGWKGVYVPRDEGGGKEGVVIRSLVDLIPILEGMN</sequence>
<proteinExistence type="predicted"/>